<evidence type="ECO:0000256" key="1">
    <source>
        <dbReference type="SAM" id="MobiDB-lite"/>
    </source>
</evidence>
<name>A0AAV9RSP7_9TELE</name>
<dbReference type="EMBL" id="JAHHUM010001452">
    <property type="protein sequence ID" value="KAK5612049.1"/>
    <property type="molecule type" value="Genomic_DNA"/>
</dbReference>
<organism evidence="2 3">
    <name type="scientific">Crenichthys baileyi</name>
    <name type="common">White River springfish</name>
    <dbReference type="NCBI Taxonomy" id="28760"/>
    <lineage>
        <taxon>Eukaryota</taxon>
        <taxon>Metazoa</taxon>
        <taxon>Chordata</taxon>
        <taxon>Craniata</taxon>
        <taxon>Vertebrata</taxon>
        <taxon>Euteleostomi</taxon>
        <taxon>Actinopterygii</taxon>
        <taxon>Neopterygii</taxon>
        <taxon>Teleostei</taxon>
        <taxon>Neoteleostei</taxon>
        <taxon>Acanthomorphata</taxon>
        <taxon>Ovalentaria</taxon>
        <taxon>Atherinomorphae</taxon>
        <taxon>Cyprinodontiformes</taxon>
        <taxon>Goodeidae</taxon>
        <taxon>Crenichthys</taxon>
    </lineage>
</organism>
<reference evidence="2 3" key="1">
    <citation type="submission" date="2021-06" db="EMBL/GenBank/DDBJ databases">
        <authorList>
            <person name="Palmer J.M."/>
        </authorList>
    </citation>
    <scope>NUCLEOTIDE SEQUENCE [LARGE SCALE GENOMIC DNA]</scope>
    <source>
        <strain evidence="2 3">MEX-2019</strain>
        <tissue evidence="2">Muscle</tissue>
    </source>
</reference>
<accession>A0AAV9RSP7</accession>
<dbReference type="Proteomes" id="UP001311232">
    <property type="component" value="Unassembled WGS sequence"/>
</dbReference>
<feature type="region of interest" description="Disordered" evidence="1">
    <location>
        <begin position="26"/>
        <end position="53"/>
    </location>
</feature>
<evidence type="ECO:0000313" key="2">
    <source>
        <dbReference type="EMBL" id="KAK5612049.1"/>
    </source>
</evidence>
<evidence type="ECO:0000313" key="3">
    <source>
        <dbReference type="Proteomes" id="UP001311232"/>
    </source>
</evidence>
<keyword evidence="3" id="KW-1185">Reference proteome</keyword>
<protein>
    <submittedName>
        <fullName evidence="2">Uncharacterized protein</fullName>
    </submittedName>
</protein>
<proteinExistence type="predicted"/>
<gene>
    <name evidence="2" type="ORF">CRENBAI_002060</name>
</gene>
<comment type="caution">
    <text evidence="2">The sequence shown here is derived from an EMBL/GenBank/DDBJ whole genome shotgun (WGS) entry which is preliminary data.</text>
</comment>
<dbReference type="AlphaFoldDB" id="A0AAV9RSP7"/>
<sequence>MTLNISIHHPRWKDYGTTAIVPRHDCPPANGSGKERINGVGFSTKRPPPSEAESQASCFVSNMATAHLECSESCRNKLLAFSCLYHLISTSHTAVKYDL</sequence>